<keyword evidence="3" id="KW-1185">Reference proteome</keyword>
<comment type="caution">
    <text evidence="2">The sequence shown here is derived from an EMBL/GenBank/DDBJ whole genome shotgun (WGS) entry which is preliminary data.</text>
</comment>
<dbReference type="EMBL" id="JAAMPC010000013">
    <property type="protein sequence ID" value="KAG2270417.1"/>
    <property type="molecule type" value="Genomic_DNA"/>
</dbReference>
<gene>
    <name evidence="2" type="ORF">Bca52824_064972</name>
</gene>
<proteinExistence type="predicted"/>
<protein>
    <submittedName>
        <fullName evidence="2">Uncharacterized protein</fullName>
    </submittedName>
</protein>
<dbReference type="Proteomes" id="UP000886595">
    <property type="component" value="Unassembled WGS sequence"/>
</dbReference>
<evidence type="ECO:0000313" key="2">
    <source>
        <dbReference type="EMBL" id="KAG2270417.1"/>
    </source>
</evidence>
<feature type="region of interest" description="Disordered" evidence="1">
    <location>
        <begin position="1"/>
        <end position="31"/>
    </location>
</feature>
<reference evidence="2 3" key="1">
    <citation type="submission" date="2020-02" db="EMBL/GenBank/DDBJ databases">
        <authorList>
            <person name="Ma Q."/>
            <person name="Huang Y."/>
            <person name="Song X."/>
            <person name="Pei D."/>
        </authorList>
    </citation>
    <scope>NUCLEOTIDE SEQUENCE [LARGE SCALE GENOMIC DNA]</scope>
    <source>
        <strain evidence="2">Sxm20200214</strain>
        <tissue evidence="2">Leaf</tissue>
    </source>
</reference>
<evidence type="ECO:0000313" key="3">
    <source>
        <dbReference type="Proteomes" id="UP000886595"/>
    </source>
</evidence>
<evidence type="ECO:0000256" key="1">
    <source>
        <dbReference type="SAM" id="MobiDB-lite"/>
    </source>
</evidence>
<dbReference type="AlphaFoldDB" id="A0A8X7QJG4"/>
<feature type="region of interest" description="Disordered" evidence="1">
    <location>
        <begin position="63"/>
        <end position="90"/>
    </location>
</feature>
<organism evidence="2 3">
    <name type="scientific">Brassica carinata</name>
    <name type="common">Ethiopian mustard</name>
    <name type="synonym">Abyssinian cabbage</name>
    <dbReference type="NCBI Taxonomy" id="52824"/>
    <lineage>
        <taxon>Eukaryota</taxon>
        <taxon>Viridiplantae</taxon>
        <taxon>Streptophyta</taxon>
        <taxon>Embryophyta</taxon>
        <taxon>Tracheophyta</taxon>
        <taxon>Spermatophyta</taxon>
        <taxon>Magnoliopsida</taxon>
        <taxon>eudicotyledons</taxon>
        <taxon>Gunneridae</taxon>
        <taxon>Pentapetalae</taxon>
        <taxon>rosids</taxon>
        <taxon>malvids</taxon>
        <taxon>Brassicales</taxon>
        <taxon>Brassicaceae</taxon>
        <taxon>Brassiceae</taxon>
        <taxon>Brassica</taxon>
    </lineage>
</organism>
<feature type="compositionally biased region" description="Basic and acidic residues" evidence="1">
    <location>
        <begin position="22"/>
        <end position="31"/>
    </location>
</feature>
<name>A0A8X7QJG4_BRACI</name>
<accession>A0A8X7QJG4</accession>
<sequence length="115" mass="12682">MSSGGRLSREQKGKEVATVSRPSRDASEVPLEEFERVHHDAMMDTGSLDLSQRILVSESARSFRKEVRGNQAEPQACERDGSGGARDGVLPADYMPTCYYPGEIYEELSAIAPEF</sequence>